<sequence>MNCAKPQIARQILRAGRRSPTCSQCRTIACSTTLYAGHNKWSKIRHEKGAADAKKTVIRSQLGKGLTSLCRTFGQDSPQLASAVAAAKKAGLPKENIDSALARALGRSASGGALESITVEAMIPPSVAILMEVETDSKARSQQDIHKILKARKVTVTPTKFLFGRTGRVVFAPKPDLAAEALIDQIMDDAIEAGAEDLELNEDGNVVVWTPTANVSLLAKEVGGKFGLETLSTDILWTPNEDTMAEIDSVDEAKKLAELLTALRELPEIQAIYLNAYPGKQAEEDWADVDRNLDT</sequence>
<evidence type="ECO:0000259" key="2">
    <source>
        <dbReference type="Pfam" id="PF01709"/>
    </source>
</evidence>
<proteinExistence type="inferred from homology"/>
<dbReference type="Gene3D" id="3.30.70.980">
    <property type="match status" value="2"/>
</dbReference>
<dbReference type="AlphaFoldDB" id="A0A4P7NCN5"/>
<evidence type="ECO:0000313" key="5">
    <source>
        <dbReference type="Proteomes" id="UP000294847"/>
    </source>
</evidence>
<dbReference type="EMBL" id="CP034206">
    <property type="protein sequence ID" value="QBZ59296.1"/>
    <property type="molecule type" value="Genomic_DNA"/>
</dbReference>
<protein>
    <submittedName>
        <fullName evidence="4">Uncharacterized protein</fullName>
    </submittedName>
</protein>
<dbReference type="Gene3D" id="1.10.10.200">
    <property type="match status" value="1"/>
</dbReference>
<dbReference type="Proteomes" id="UP000294847">
    <property type="component" value="Chromosome 3"/>
</dbReference>
<dbReference type="InterPro" id="IPR049083">
    <property type="entry name" value="TACO1_YebC_N"/>
</dbReference>
<dbReference type="Pfam" id="PF01709">
    <property type="entry name" value="Transcrip_reg"/>
    <property type="match status" value="1"/>
</dbReference>
<dbReference type="InterPro" id="IPR026564">
    <property type="entry name" value="Transcrip_reg_TACO1-like_dom3"/>
</dbReference>
<comment type="similarity">
    <text evidence="1">Belongs to the TACO1 family.</text>
</comment>
<gene>
    <name evidence="4" type="ORF">PoMZ_04257</name>
</gene>
<evidence type="ECO:0000313" key="4">
    <source>
        <dbReference type="EMBL" id="QBZ59296.1"/>
    </source>
</evidence>
<evidence type="ECO:0000256" key="1">
    <source>
        <dbReference type="ARBA" id="ARBA00008724"/>
    </source>
</evidence>
<reference evidence="4 5" key="1">
    <citation type="journal article" date="2019" name="Mol. Biol. Evol.">
        <title>Blast fungal genomes show frequent chromosomal changes, gene gains and losses, and effector gene turnover.</title>
        <authorList>
            <person name="Gomez Luciano L.B."/>
            <person name="Jason Tsai I."/>
            <person name="Chuma I."/>
            <person name="Tosa Y."/>
            <person name="Chen Y.H."/>
            <person name="Li J.Y."/>
            <person name="Li M.Y."/>
            <person name="Jade Lu M.Y."/>
            <person name="Nakayashiki H."/>
            <person name="Li W.H."/>
        </authorList>
    </citation>
    <scope>NUCLEOTIDE SEQUENCE [LARGE SCALE GENOMIC DNA]</scope>
    <source>
        <strain evidence="4">MZ5-1-6</strain>
    </source>
</reference>
<accession>A0A4P7NCN5</accession>
<dbReference type="InterPro" id="IPR002876">
    <property type="entry name" value="Transcrip_reg_TACO1-like"/>
</dbReference>
<feature type="domain" description="TACO1/YebC-like second and third" evidence="2">
    <location>
        <begin position="114"/>
        <end position="276"/>
    </location>
</feature>
<organism evidence="4 5">
    <name type="scientific">Pyricularia oryzae</name>
    <name type="common">Rice blast fungus</name>
    <name type="synonym">Magnaporthe oryzae</name>
    <dbReference type="NCBI Taxonomy" id="318829"/>
    <lineage>
        <taxon>Eukaryota</taxon>
        <taxon>Fungi</taxon>
        <taxon>Dikarya</taxon>
        <taxon>Ascomycota</taxon>
        <taxon>Pezizomycotina</taxon>
        <taxon>Sordariomycetes</taxon>
        <taxon>Sordariomycetidae</taxon>
        <taxon>Magnaporthales</taxon>
        <taxon>Pyriculariaceae</taxon>
        <taxon>Pyricularia</taxon>
    </lineage>
</organism>
<dbReference type="InterPro" id="IPR048300">
    <property type="entry name" value="TACO1_YebC-like_2nd/3rd_dom"/>
</dbReference>
<name>A0A4P7NCN5_PYROR</name>
<dbReference type="PANTHER" id="PTHR12532">
    <property type="entry name" value="TRANSLATIONAL ACTIVATOR OF CYTOCHROME C OXIDASE 1"/>
    <property type="match status" value="1"/>
</dbReference>
<dbReference type="InterPro" id="IPR029072">
    <property type="entry name" value="YebC-like"/>
</dbReference>
<dbReference type="PANTHER" id="PTHR12532:SF0">
    <property type="entry name" value="TRANSLATIONAL ACTIVATOR OF CYTOCHROME C OXIDASE 1"/>
    <property type="match status" value="1"/>
</dbReference>
<dbReference type="SUPFAM" id="SSF75625">
    <property type="entry name" value="YebC-like"/>
    <property type="match status" value="1"/>
</dbReference>
<dbReference type="GO" id="GO:0005739">
    <property type="term" value="C:mitochondrion"/>
    <property type="evidence" value="ECO:0007669"/>
    <property type="project" value="TreeGrafter"/>
</dbReference>
<dbReference type="Pfam" id="PF20772">
    <property type="entry name" value="TACO1_YebC_N"/>
    <property type="match status" value="1"/>
</dbReference>
<dbReference type="InterPro" id="IPR017856">
    <property type="entry name" value="Integrase-like_N"/>
</dbReference>
<feature type="domain" description="TACO1/YebC-like N-terminal" evidence="3">
    <location>
        <begin position="39"/>
        <end position="106"/>
    </location>
</feature>
<evidence type="ECO:0000259" key="3">
    <source>
        <dbReference type="Pfam" id="PF20772"/>
    </source>
</evidence>